<comment type="caution">
    <text evidence="1">The sequence shown here is derived from an EMBL/GenBank/DDBJ whole genome shotgun (WGS) entry which is preliminary data.</text>
</comment>
<dbReference type="AlphaFoldDB" id="A0A5J4WT11"/>
<name>A0A5J4WT11_9EUKA</name>
<accession>A0A5J4WT11</accession>
<dbReference type="EMBL" id="SNRW01001126">
    <property type="protein sequence ID" value="KAA6397672.1"/>
    <property type="molecule type" value="Genomic_DNA"/>
</dbReference>
<dbReference type="Proteomes" id="UP000324800">
    <property type="component" value="Unassembled WGS sequence"/>
</dbReference>
<proteinExistence type="predicted"/>
<reference evidence="1 2" key="1">
    <citation type="submission" date="2019-03" db="EMBL/GenBank/DDBJ databases">
        <title>Single cell metagenomics reveals metabolic interactions within the superorganism composed of flagellate Streblomastix strix and complex community of Bacteroidetes bacteria on its surface.</title>
        <authorList>
            <person name="Treitli S.C."/>
            <person name="Kolisko M."/>
            <person name="Husnik F."/>
            <person name="Keeling P."/>
            <person name="Hampl V."/>
        </authorList>
    </citation>
    <scope>NUCLEOTIDE SEQUENCE [LARGE SCALE GENOMIC DNA]</scope>
    <source>
        <strain evidence="1">ST1C</strain>
    </source>
</reference>
<gene>
    <name evidence="1" type="ORF">EZS28_006800</name>
</gene>
<evidence type="ECO:0000313" key="2">
    <source>
        <dbReference type="Proteomes" id="UP000324800"/>
    </source>
</evidence>
<evidence type="ECO:0000313" key="1">
    <source>
        <dbReference type="EMBL" id="KAA6397672.1"/>
    </source>
</evidence>
<sequence>MHLVKGRILSCLSPCTWLKGAYCHVYRHAPCQRAHIIMSIAMHLAKGRILSCLSPCTLLKGAYCHVYRHAPCQRAHIVMFIAMHLAKGRISLKAFLFFNCISNIHARQFRM</sequence>
<protein>
    <submittedName>
        <fullName evidence="1">Uncharacterized protein</fullName>
    </submittedName>
</protein>
<organism evidence="1 2">
    <name type="scientific">Streblomastix strix</name>
    <dbReference type="NCBI Taxonomy" id="222440"/>
    <lineage>
        <taxon>Eukaryota</taxon>
        <taxon>Metamonada</taxon>
        <taxon>Preaxostyla</taxon>
        <taxon>Oxymonadida</taxon>
        <taxon>Streblomastigidae</taxon>
        <taxon>Streblomastix</taxon>
    </lineage>
</organism>